<dbReference type="InterPro" id="IPR036527">
    <property type="entry name" value="SCP2_sterol-bd_dom_sf"/>
</dbReference>
<feature type="domain" description="N-acetyltransferase" evidence="1">
    <location>
        <begin position="3"/>
        <end position="149"/>
    </location>
</feature>
<comment type="caution">
    <text evidence="2">The sequence shown here is derived from an EMBL/GenBank/DDBJ whole genome shotgun (WGS) entry which is preliminary data.</text>
</comment>
<dbReference type="GO" id="GO:0034069">
    <property type="term" value="F:aminoglycoside N-acetyltransferase activity"/>
    <property type="evidence" value="ECO:0007669"/>
    <property type="project" value="TreeGrafter"/>
</dbReference>
<dbReference type="Pfam" id="PF13527">
    <property type="entry name" value="Acetyltransf_9"/>
    <property type="match status" value="1"/>
</dbReference>
<dbReference type="InterPro" id="IPR000182">
    <property type="entry name" value="GNAT_dom"/>
</dbReference>
<dbReference type="InterPro" id="IPR016181">
    <property type="entry name" value="Acyl_CoA_acyltransferase"/>
</dbReference>
<dbReference type="PANTHER" id="PTHR37817:SF1">
    <property type="entry name" value="N-ACETYLTRANSFERASE EIS"/>
    <property type="match status" value="1"/>
</dbReference>
<dbReference type="Pfam" id="PF17668">
    <property type="entry name" value="Acetyltransf_17"/>
    <property type="match status" value="1"/>
</dbReference>
<dbReference type="Proteomes" id="UP000265801">
    <property type="component" value="Unassembled WGS sequence"/>
</dbReference>
<dbReference type="SUPFAM" id="SSF55729">
    <property type="entry name" value="Acyl-CoA N-acyltransferases (Nat)"/>
    <property type="match status" value="1"/>
</dbReference>
<reference evidence="2 3" key="1">
    <citation type="submission" date="2018-09" db="EMBL/GenBank/DDBJ databases">
        <title>Bacillus saliacetes sp. nov., isolated from Thai shrimp paste (Ka-pi).</title>
        <authorList>
            <person name="Daroonpunt R."/>
            <person name="Tanasupawat S."/>
            <person name="Yiamsombut S."/>
        </authorList>
    </citation>
    <scope>NUCLEOTIDE SEQUENCE [LARGE SCALE GENOMIC DNA]</scope>
    <source>
        <strain evidence="2 3">SKP7-4</strain>
    </source>
</reference>
<dbReference type="Pfam" id="PF13530">
    <property type="entry name" value="SCP2_2"/>
    <property type="match status" value="1"/>
</dbReference>
<dbReference type="SUPFAM" id="SSF55718">
    <property type="entry name" value="SCP-like"/>
    <property type="match status" value="1"/>
</dbReference>
<dbReference type="OrthoDB" id="2379505at2"/>
<dbReference type="RefSeq" id="WP_119549156.1">
    <property type="nucleotide sequence ID" value="NZ_QXIR01000038.1"/>
</dbReference>
<dbReference type="InterPro" id="IPR051554">
    <property type="entry name" value="Acetyltransferase_Eis"/>
</dbReference>
<dbReference type="Gene3D" id="3.30.1050.10">
    <property type="entry name" value="SCP2 sterol-binding domain"/>
    <property type="match status" value="1"/>
</dbReference>
<dbReference type="PANTHER" id="PTHR37817">
    <property type="entry name" value="N-ACETYLTRANSFERASE EIS"/>
    <property type="match status" value="1"/>
</dbReference>
<gene>
    <name evidence="2" type="ORF">D3H55_20450</name>
</gene>
<dbReference type="InterPro" id="IPR025559">
    <property type="entry name" value="Eis_dom"/>
</dbReference>
<dbReference type="InterPro" id="IPR041380">
    <property type="entry name" value="Acetyltransf_17"/>
</dbReference>
<evidence type="ECO:0000313" key="2">
    <source>
        <dbReference type="EMBL" id="RIW28938.1"/>
    </source>
</evidence>
<evidence type="ECO:0000313" key="3">
    <source>
        <dbReference type="Proteomes" id="UP000265801"/>
    </source>
</evidence>
<organism evidence="2 3">
    <name type="scientific">Bacillus salacetis</name>
    <dbReference type="NCBI Taxonomy" id="2315464"/>
    <lineage>
        <taxon>Bacteria</taxon>
        <taxon>Bacillati</taxon>
        <taxon>Bacillota</taxon>
        <taxon>Bacilli</taxon>
        <taxon>Bacillales</taxon>
        <taxon>Bacillaceae</taxon>
        <taxon>Bacillus</taxon>
    </lineage>
</organism>
<keyword evidence="3" id="KW-1185">Reference proteome</keyword>
<dbReference type="Gene3D" id="3.40.630.30">
    <property type="match status" value="2"/>
</dbReference>
<dbReference type="AlphaFoldDB" id="A0A3A1QPE4"/>
<dbReference type="PROSITE" id="PS51186">
    <property type="entry name" value="GNAT"/>
    <property type="match status" value="1"/>
</dbReference>
<dbReference type="GO" id="GO:0030649">
    <property type="term" value="P:aminoglycoside antibiotic catabolic process"/>
    <property type="evidence" value="ECO:0007669"/>
    <property type="project" value="TreeGrafter"/>
</dbReference>
<protein>
    <submittedName>
        <fullName evidence="2">GNAT family N-acetyltransferase</fullName>
    </submittedName>
</protein>
<evidence type="ECO:0000259" key="1">
    <source>
        <dbReference type="PROSITE" id="PS51186"/>
    </source>
</evidence>
<proteinExistence type="predicted"/>
<accession>A0A3A1QPE4</accession>
<keyword evidence="2" id="KW-0808">Transferase</keyword>
<name>A0A3A1QPE4_9BACI</name>
<dbReference type="EMBL" id="QXIR01000038">
    <property type="protein sequence ID" value="RIW28938.1"/>
    <property type="molecule type" value="Genomic_DNA"/>
</dbReference>
<sequence length="409" mass="47696">MEKQIRKIAGNDYEKFSKLANSAFQGLNAEKWLEKHIEETTREHLFGVFKGEEVIAGMRTFDFEVNYHSTPINAGGVGMLAVDMLHKRERSAYQLLQHFLRMNEEADTNLAMLYPFKVGFYKKMGFGIGTRNYQFYINPGEFPDYKEKRHLVELGVEDRERVLDCYNRVYSRTHGMTKRFPFERELNRPFWFGRVIGYVDEGEVKGYFVYSIEEKDLYIHELFFESPKVIREISTFLNSQSDQIKRVIINSNSEELLHFVNSPESGETGMVDFPSATDNKHAANAGIGVMYRIINSVNFFKDLQEKNHQFNFRAALSVKFSIQDRFYPSNSFPFTAVFENGKIVELNENGSYDVEIKMDISEFSSMVMGVENAEFFLRWGLMEISDERYSREINSLFSTDRKPVVVKAF</sequence>